<proteinExistence type="predicted"/>
<gene>
    <name evidence="1" type="ORF">IMCC12053_2169</name>
</gene>
<keyword evidence="2" id="KW-1185">Reference proteome</keyword>
<evidence type="ECO:0000313" key="1">
    <source>
        <dbReference type="EMBL" id="ALI56116.1"/>
    </source>
</evidence>
<organism evidence="1 2">
    <name type="scientific">Celeribacter marinus</name>
    <dbReference type="NCBI Taxonomy" id="1397108"/>
    <lineage>
        <taxon>Bacteria</taxon>
        <taxon>Pseudomonadati</taxon>
        <taxon>Pseudomonadota</taxon>
        <taxon>Alphaproteobacteria</taxon>
        <taxon>Rhodobacterales</taxon>
        <taxon>Roseobacteraceae</taxon>
        <taxon>Celeribacter</taxon>
    </lineage>
</organism>
<dbReference type="InterPro" id="IPR018653">
    <property type="entry name" value="ScfR_C"/>
</dbReference>
<dbReference type="OrthoDB" id="7790108at2"/>
<dbReference type="KEGG" id="cmar:IMCC12053_2169"/>
<name>A0A0P0AD55_9RHOB</name>
<evidence type="ECO:0000313" key="2">
    <source>
        <dbReference type="Proteomes" id="UP000064920"/>
    </source>
</evidence>
<dbReference type="CDD" id="cd00093">
    <property type="entry name" value="HTH_XRE"/>
    <property type="match status" value="1"/>
</dbReference>
<dbReference type="InterPro" id="IPR001387">
    <property type="entry name" value="Cro/C1-type_HTH"/>
</dbReference>
<dbReference type="Pfam" id="PF01381">
    <property type="entry name" value="HTH_3"/>
    <property type="match status" value="1"/>
</dbReference>
<dbReference type="SMART" id="SM00530">
    <property type="entry name" value="HTH_XRE"/>
    <property type="match status" value="1"/>
</dbReference>
<dbReference type="Pfam" id="PF09856">
    <property type="entry name" value="ScfRs"/>
    <property type="match status" value="1"/>
</dbReference>
<dbReference type="GO" id="GO:0003677">
    <property type="term" value="F:DNA binding"/>
    <property type="evidence" value="ECO:0007669"/>
    <property type="project" value="InterPro"/>
</dbReference>
<dbReference type="Proteomes" id="UP000064920">
    <property type="component" value="Chromosome"/>
</dbReference>
<reference evidence="1 2" key="1">
    <citation type="submission" date="2015-05" db="EMBL/GenBank/DDBJ databases">
        <authorList>
            <person name="Wang D.B."/>
            <person name="Wang M."/>
        </authorList>
    </citation>
    <scope>NUCLEOTIDE SEQUENCE [LARGE SCALE GENOMIC DNA]</scope>
    <source>
        <strain evidence="1 2">IMCC 12053</strain>
    </source>
</reference>
<dbReference type="AlphaFoldDB" id="A0A0P0AD55"/>
<accession>A0A0P0AD55</accession>
<dbReference type="EMBL" id="CP012023">
    <property type="protein sequence ID" value="ALI56116.1"/>
    <property type="molecule type" value="Genomic_DNA"/>
</dbReference>
<dbReference type="InterPro" id="IPR010982">
    <property type="entry name" value="Lambda_DNA-bd_dom_sf"/>
</dbReference>
<dbReference type="PATRIC" id="fig|1397108.4.peg.2222"/>
<sequence>MPRSTLTGSRIRERRTLKGLKQADLARSVGISPAYLNLIEHNRRRIGGKLLVDLARELDADLIALSQGAQAPLVEGLRAAAGEAGEARDPAEVDRVEDFADRFPGWAGLVTQQRDHIGALERRVEALNDRLAHDPYLSDALHDLLSSVTAVRSTAGILNAGDDIDPEWRVRFHRNIYEDSQRLADGAQSLVTYLDTIGSAQEGLSTPLDEVEAWLAAQSYALGDETSAETHTDTRHAPLKTLAAQTLAQDWQAKAARDAQAMPLAQVDAVLAQHGPDPSALARAANMPLDAAMRRLAALPPADHRPPVGLARCDGSGTLTFRKPLDGFALPRFGAACPLWPLYQALLRPTVPVRRVIEAQGQPARRFVAYAICQPVQALEFDAPQIVEATMMIVPLEHAGRTVPSAEASGDALGVGSTCRVCARAACAARREPSLVMVDHT</sequence>
<dbReference type="RefSeq" id="WP_062218857.1">
    <property type="nucleotide sequence ID" value="NZ_CP012023.1"/>
</dbReference>
<dbReference type="Gene3D" id="1.10.260.40">
    <property type="entry name" value="lambda repressor-like DNA-binding domains"/>
    <property type="match status" value="1"/>
</dbReference>
<dbReference type="PROSITE" id="PS50943">
    <property type="entry name" value="HTH_CROC1"/>
    <property type="match status" value="1"/>
</dbReference>
<dbReference type="STRING" id="1397108.IMCC12053_2169"/>
<protein>
    <submittedName>
        <fullName evidence="1">Transcriptional regulator</fullName>
    </submittedName>
</protein>
<dbReference type="SUPFAM" id="SSF47413">
    <property type="entry name" value="lambda repressor-like DNA-binding domains"/>
    <property type="match status" value="1"/>
</dbReference>